<dbReference type="SUPFAM" id="SSF54637">
    <property type="entry name" value="Thioesterase/thiol ester dehydrase-isomerase"/>
    <property type="match status" value="1"/>
</dbReference>
<proteinExistence type="inferred from homology"/>
<dbReference type="InterPro" id="IPR029069">
    <property type="entry name" value="HotDog_dom_sf"/>
</dbReference>
<keyword evidence="2" id="KW-0378">Hydrolase</keyword>
<protein>
    <submittedName>
        <fullName evidence="3">Acyl-CoA thioesterase</fullName>
    </submittedName>
</protein>
<organism evidence="3 4">
    <name type="scientific">Arthrobacter sulfonylureivorans</name>
    <dbReference type="NCBI Taxonomy" id="2486855"/>
    <lineage>
        <taxon>Bacteria</taxon>
        <taxon>Bacillati</taxon>
        <taxon>Actinomycetota</taxon>
        <taxon>Actinomycetes</taxon>
        <taxon>Micrococcales</taxon>
        <taxon>Micrococcaceae</taxon>
        <taxon>Arthrobacter</taxon>
    </lineage>
</organism>
<evidence type="ECO:0000256" key="1">
    <source>
        <dbReference type="ARBA" id="ARBA00005953"/>
    </source>
</evidence>
<dbReference type="EMBL" id="CP093326">
    <property type="protein sequence ID" value="UNK45683.1"/>
    <property type="molecule type" value="Genomic_DNA"/>
</dbReference>
<name>A0ABY3WAS9_9MICC</name>
<reference evidence="3 4" key="1">
    <citation type="submission" date="2022-03" db="EMBL/GenBank/DDBJ databases">
        <title>Isotopic signatures of nitrous oxide derived from detoxification processes.</title>
        <authorList>
            <person name="Behrendt U."/>
            <person name="Buchen C."/>
            <person name="Well R."/>
            <person name="Ulrich A."/>
            <person name="Rohe L."/>
            <person name="Kolb S."/>
            <person name="Schloter M."/>
            <person name="Horn M.A."/>
            <person name="Augustin J."/>
        </authorList>
    </citation>
    <scope>NUCLEOTIDE SEQUENCE [LARGE SCALE GENOMIC DNA]</scope>
    <source>
        <strain evidence="3 4">S4-C24</strain>
    </source>
</reference>
<sequence length="143" mass="16422">MSRVELPEERVQDRIRVTDLDFQRHMGNTAFTDLFANARFTFLNHHVRPVVGQDEAFFVLVHLEVDFIRQVHHPATVETTTRPVKVGRSSLRLQQQMRSDGELVATAESVMVLAERDTGQSKPWPEEIAQWRVPLTAAPQNHV</sequence>
<evidence type="ECO:0000256" key="2">
    <source>
        <dbReference type="ARBA" id="ARBA00022801"/>
    </source>
</evidence>
<evidence type="ECO:0000313" key="3">
    <source>
        <dbReference type="EMBL" id="UNK45683.1"/>
    </source>
</evidence>
<dbReference type="InterPro" id="IPR050563">
    <property type="entry name" value="4-hydroxybenzoyl-CoA_TE"/>
</dbReference>
<gene>
    <name evidence="3" type="ORF">MNQ99_17485</name>
</gene>
<evidence type="ECO:0000313" key="4">
    <source>
        <dbReference type="Proteomes" id="UP000829069"/>
    </source>
</evidence>
<dbReference type="Pfam" id="PF13279">
    <property type="entry name" value="4HBT_2"/>
    <property type="match status" value="1"/>
</dbReference>
<accession>A0ABY3WAS9</accession>
<dbReference type="PANTHER" id="PTHR31793">
    <property type="entry name" value="4-HYDROXYBENZOYL-COA THIOESTERASE FAMILY MEMBER"/>
    <property type="match status" value="1"/>
</dbReference>
<keyword evidence="4" id="KW-1185">Reference proteome</keyword>
<dbReference type="CDD" id="cd00586">
    <property type="entry name" value="4HBT"/>
    <property type="match status" value="1"/>
</dbReference>
<dbReference type="RefSeq" id="WP_241913874.1">
    <property type="nucleotide sequence ID" value="NZ_CP093326.1"/>
</dbReference>
<dbReference type="Gene3D" id="3.10.129.10">
    <property type="entry name" value="Hotdog Thioesterase"/>
    <property type="match status" value="1"/>
</dbReference>
<dbReference type="Proteomes" id="UP000829069">
    <property type="component" value="Chromosome"/>
</dbReference>
<dbReference type="PANTHER" id="PTHR31793:SF27">
    <property type="entry name" value="NOVEL THIOESTERASE SUPERFAMILY DOMAIN AND SAPOSIN A-TYPE DOMAIN CONTAINING PROTEIN (0610012H03RIK)"/>
    <property type="match status" value="1"/>
</dbReference>
<comment type="similarity">
    <text evidence="1">Belongs to the 4-hydroxybenzoyl-CoA thioesterase family.</text>
</comment>